<protein>
    <submittedName>
        <fullName evidence="1">Uncharacterized protein</fullName>
    </submittedName>
</protein>
<dbReference type="RefSeq" id="WP_120640204.1">
    <property type="nucleotide sequence ID" value="NZ_RAQU01000177.1"/>
</dbReference>
<gene>
    <name evidence="1" type="ORF">D6Z83_21160</name>
    <name evidence="2" type="ORF">EBE87_03275</name>
</gene>
<dbReference type="AlphaFoldDB" id="A0A3A9JC80"/>
<dbReference type="InParanoid" id="A0A3A9JC80"/>
<sequence length="162" mass="17999">MLKDTIALHFPERTKTSQDKTLATDYPFGTASVTSHSEWSRKTEEGFRIHAAVAEDAVSAVSWMMPDPKASAKLEFQAQLAVAESCPVQLKIEVRRQKRVAVSRSFDLNSMEPTPIAVDIPRYKSPLEITVSVVSLQKEPKPRYAVADLSEPVLKTFGKPGR</sequence>
<reference evidence="1 4" key="1">
    <citation type="submission" date="2018-09" db="EMBL/GenBank/DDBJ databases">
        <title>Roseomonas sp. nov., isolated from feces of Tibetan antelopes in the Qinghai-Tibet plateau, China.</title>
        <authorList>
            <person name="Tian Z."/>
        </authorList>
    </citation>
    <scope>NUCLEOTIDE SEQUENCE [LARGE SCALE GENOMIC DNA]</scope>
    <source>
        <strain evidence="2 3">Z23</strain>
        <strain evidence="1 4">Z24</strain>
    </source>
</reference>
<keyword evidence="3" id="KW-1185">Reference proteome</keyword>
<evidence type="ECO:0000313" key="4">
    <source>
        <dbReference type="Proteomes" id="UP000278036"/>
    </source>
</evidence>
<dbReference type="EMBL" id="RAQU01000177">
    <property type="protein sequence ID" value="RKK02175.1"/>
    <property type="molecule type" value="Genomic_DNA"/>
</dbReference>
<evidence type="ECO:0000313" key="3">
    <source>
        <dbReference type="Proteomes" id="UP000274097"/>
    </source>
</evidence>
<dbReference type="Proteomes" id="UP000278036">
    <property type="component" value="Unassembled WGS sequence"/>
</dbReference>
<name>A0A3A9JC80_9PROT</name>
<evidence type="ECO:0000313" key="1">
    <source>
        <dbReference type="EMBL" id="RKK02175.1"/>
    </source>
</evidence>
<accession>A0A3A9JC80</accession>
<comment type="caution">
    <text evidence="1">The sequence shown here is derived from an EMBL/GenBank/DDBJ whole genome shotgun (WGS) entry which is preliminary data.</text>
</comment>
<organism evidence="1 4">
    <name type="scientific">Teichococcus wenyumeiae</name>
    <dbReference type="NCBI Taxonomy" id="2478470"/>
    <lineage>
        <taxon>Bacteria</taxon>
        <taxon>Pseudomonadati</taxon>
        <taxon>Pseudomonadota</taxon>
        <taxon>Alphaproteobacteria</taxon>
        <taxon>Acetobacterales</taxon>
        <taxon>Roseomonadaceae</taxon>
        <taxon>Roseomonas</taxon>
    </lineage>
</organism>
<proteinExistence type="predicted"/>
<evidence type="ECO:0000313" key="2">
    <source>
        <dbReference type="EMBL" id="RMI26322.1"/>
    </source>
</evidence>
<dbReference type="Proteomes" id="UP000274097">
    <property type="component" value="Unassembled WGS sequence"/>
</dbReference>
<dbReference type="EMBL" id="RFLX01000002">
    <property type="protein sequence ID" value="RMI26322.1"/>
    <property type="molecule type" value="Genomic_DNA"/>
</dbReference>